<dbReference type="PRINTS" id="PR00404">
    <property type="entry name" value="MADSDOMAIN"/>
</dbReference>
<feature type="domain" description="K-box" evidence="9">
    <location>
        <begin position="88"/>
        <end position="178"/>
    </location>
</feature>
<keyword evidence="5" id="KW-0539">Nucleus</keyword>
<comment type="subcellular location">
    <subcellularLocation>
        <location evidence="1">Nucleus</location>
    </subcellularLocation>
</comment>
<dbReference type="PROSITE" id="PS51297">
    <property type="entry name" value="K_BOX"/>
    <property type="match status" value="1"/>
</dbReference>
<keyword evidence="3" id="KW-0238">DNA-binding</keyword>
<evidence type="ECO:0000256" key="3">
    <source>
        <dbReference type="ARBA" id="ARBA00023125"/>
    </source>
</evidence>
<dbReference type="AlphaFoldDB" id="A0A2I0A4A4"/>
<dbReference type="SMART" id="SM00432">
    <property type="entry name" value="MADS"/>
    <property type="match status" value="1"/>
</dbReference>
<reference evidence="10 11" key="1">
    <citation type="journal article" date="2017" name="Nature">
        <title>The Apostasia genome and the evolution of orchids.</title>
        <authorList>
            <person name="Zhang G.Q."/>
            <person name="Liu K.W."/>
            <person name="Li Z."/>
            <person name="Lohaus R."/>
            <person name="Hsiao Y.Y."/>
            <person name="Niu S.C."/>
            <person name="Wang J.Y."/>
            <person name="Lin Y.C."/>
            <person name="Xu Q."/>
            <person name="Chen L.J."/>
            <person name="Yoshida K."/>
            <person name="Fujiwara S."/>
            <person name="Wang Z.W."/>
            <person name="Zhang Y.Q."/>
            <person name="Mitsuda N."/>
            <person name="Wang M."/>
            <person name="Liu G.H."/>
            <person name="Pecoraro L."/>
            <person name="Huang H.X."/>
            <person name="Xiao X.J."/>
            <person name="Lin M."/>
            <person name="Wu X.Y."/>
            <person name="Wu W.L."/>
            <person name="Chen Y.Y."/>
            <person name="Chang S.B."/>
            <person name="Sakamoto S."/>
            <person name="Ohme-Takagi M."/>
            <person name="Yagi M."/>
            <person name="Zeng S.J."/>
            <person name="Shen C.Y."/>
            <person name="Yeh C.M."/>
            <person name="Luo Y.B."/>
            <person name="Tsai W.C."/>
            <person name="Van de Peer Y."/>
            <person name="Liu Z.J."/>
        </authorList>
    </citation>
    <scope>NUCLEOTIDE SEQUENCE [LARGE SCALE GENOMIC DNA]</scope>
    <source>
        <strain evidence="11">cv. Shenzhen</strain>
        <tissue evidence="10">Stem</tissue>
    </source>
</reference>
<dbReference type="PANTHER" id="PTHR48019">
    <property type="entry name" value="SERUM RESPONSE FACTOR HOMOLOG"/>
    <property type="match status" value="1"/>
</dbReference>
<dbReference type="GO" id="GO:0003700">
    <property type="term" value="F:DNA-binding transcription factor activity"/>
    <property type="evidence" value="ECO:0007669"/>
    <property type="project" value="InterPro"/>
</dbReference>
<dbReference type="PROSITE" id="PS50066">
    <property type="entry name" value="MADS_BOX_2"/>
    <property type="match status" value="1"/>
</dbReference>
<dbReference type="Pfam" id="PF00319">
    <property type="entry name" value="SRF-TF"/>
    <property type="match status" value="1"/>
</dbReference>
<evidence type="ECO:0000313" key="11">
    <source>
        <dbReference type="Proteomes" id="UP000236161"/>
    </source>
</evidence>
<keyword evidence="11" id="KW-1185">Reference proteome</keyword>
<proteinExistence type="predicted"/>
<feature type="domain" description="MADS-box" evidence="8">
    <location>
        <begin position="1"/>
        <end position="61"/>
    </location>
</feature>
<dbReference type="Pfam" id="PF01486">
    <property type="entry name" value="K-box"/>
    <property type="match status" value="1"/>
</dbReference>
<evidence type="ECO:0000313" key="10">
    <source>
        <dbReference type="EMBL" id="PKA50368.1"/>
    </source>
</evidence>
<dbReference type="InterPro" id="IPR002100">
    <property type="entry name" value="TF_MADSbox"/>
</dbReference>
<accession>A0A2I0A4A4</accession>
<dbReference type="InterPro" id="IPR033896">
    <property type="entry name" value="MEF2-like_N"/>
</dbReference>
<dbReference type="CDD" id="cd00265">
    <property type="entry name" value="MADS_MEF2_like"/>
    <property type="match status" value="1"/>
</dbReference>
<dbReference type="Gene3D" id="3.40.1810.10">
    <property type="entry name" value="Transcription factor, MADS-box"/>
    <property type="match status" value="1"/>
</dbReference>
<dbReference type="InterPro" id="IPR002487">
    <property type="entry name" value="TF_Kbox"/>
</dbReference>
<feature type="coiled-coil region" evidence="6">
    <location>
        <begin position="125"/>
        <end position="171"/>
    </location>
</feature>
<evidence type="ECO:0000256" key="1">
    <source>
        <dbReference type="ARBA" id="ARBA00004123"/>
    </source>
</evidence>
<keyword evidence="4" id="KW-0804">Transcription</keyword>
<organism evidence="10 11">
    <name type="scientific">Apostasia shenzhenica</name>
    <dbReference type="NCBI Taxonomy" id="1088818"/>
    <lineage>
        <taxon>Eukaryota</taxon>
        <taxon>Viridiplantae</taxon>
        <taxon>Streptophyta</taxon>
        <taxon>Embryophyta</taxon>
        <taxon>Tracheophyta</taxon>
        <taxon>Spermatophyta</taxon>
        <taxon>Magnoliopsida</taxon>
        <taxon>Liliopsida</taxon>
        <taxon>Asparagales</taxon>
        <taxon>Orchidaceae</taxon>
        <taxon>Apostasioideae</taxon>
        <taxon>Apostasia</taxon>
    </lineage>
</organism>
<dbReference type="InterPro" id="IPR050142">
    <property type="entry name" value="MADS-box/MEF2_TF"/>
</dbReference>
<dbReference type="GO" id="GO:0045944">
    <property type="term" value="P:positive regulation of transcription by RNA polymerase II"/>
    <property type="evidence" value="ECO:0007669"/>
    <property type="project" value="InterPro"/>
</dbReference>
<dbReference type="SUPFAM" id="SSF55455">
    <property type="entry name" value="SRF-like"/>
    <property type="match status" value="1"/>
</dbReference>
<feature type="region of interest" description="Disordered" evidence="7">
    <location>
        <begin position="225"/>
        <end position="249"/>
    </location>
</feature>
<evidence type="ECO:0000256" key="5">
    <source>
        <dbReference type="ARBA" id="ARBA00023242"/>
    </source>
</evidence>
<name>A0A2I0A4A4_9ASPA</name>
<evidence type="ECO:0000256" key="2">
    <source>
        <dbReference type="ARBA" id="ARBA00023015"/>
    </source>
</evidence>
<gene>
    <name evidence="10" type="primary">MADS14</name>
    <name evidence="10" type="ORF">AXF42_Ash013457</name>
</gene>
<protein>
    <submittedName>
        <fullName evidence="10">MADS-box transcription factor 14</fullName>
    </submittedName>
</protein>
<dbReference type="GO" id="GO:0000977">
    <property type="term" value="F:RNA polymerase II transcription regulatory region sequence-specific DNA binding"/>
    <property type="evidence" value="ECO:0007669"/>
    <property type="project" value="InterPro"/>
</dbReference>
<dbReference type="PROSITE" id="PS00350">
    <property type="entry name" value="MADS_BOX_1"/>
    <property type="match status" value="1"/>
</dbReference>
<dbReference type="STRING" id="1088818.A0A2I0A4A4"/>
<keyword evidence="6" id="KW-0175">Coiled coil</keyword>
<dbReference type="FunFam" id="3.40.1810.10:FF:000003">
    <property type="entry name" value="MADS-box transcription factor MADS-MC"/>
    <property type="match status" value="1"/>
</dbReference>
<evidence type="ECO:0000259" key="8">
    <source>
        <dbReference type="PROSITE" id="PS50066"/>
    </source>
</evidence>
<evidence type="ECO:0000256" key="6">
    <source>
        <dbReference type="SAM" id="Coils"/>
    </source>
</evidence>
<dbReference type="GO" id="GO:0005634">
    <property type="term" value="C:nucleus"/>
    <property type="evidence" value="ECO:0007669"/>
    <property type="project" value="UniProtKB-SubCell"/>
</dbReference>
<dbReference type="Proteomes" id="UP000236161">
    <property type="component" value="Unassembled WGS sequence"/>
</dbReference>
<evidence type="ECO:0000256" key="7">
    <source>
        <dbReference type="SAM" id="MobiDB-lite"/>
    </source>
</evidence>
<keyword evidence="2" id="KW-0805">Transcription regulation</keyword>
<dbReference type="OrthoDB" id="1933443at2759"/>
<evidence type="ECO:0000256" key="4">
    <source>
        <dbReference type="ARBA" id="ARBA00023163"/>
    </source>
</evidence>
<dbReference type="GO" id="GO:0046983">
    <property type="term" value="F:protein dimerization activity"/>
    <property type="evidence" value="ECO:0007669"/>
    <property type="project" value="InterPro"/>
</dbReference>
<dbReference type="EMBL" id="KZ452026">
    <property type="protein sequence ID" value="PKA50368.1"/>
    <property type="molecule type" value="Genomic_DNA"/>
</dbReference>
<sequence length="249" mass="28616">MGRGRVQLKRIENKINRQVTFSKRRAGLLKKAFEISVLCDIEVALIVFSTKGKLYEYSTDSSMERILERYERHCYAGKGLMSSQPELQEDMCQEYGKLKSKVEALQRSQSHMMGEKLDSLSTKELQQIEQKLEIALELIRLRKNQSLLDTITELQCKERSLIEQNSVLEKKILQIDKARRMTNQIQWEQQTQAQPCSSPSTFLLNDTLPILNIGQYPARIGAAQEDNSAQPLGRRNGNGLPQWMLRSPT</sequence>
<evidence type="ECO:0000259" key="9">
    <source>
        <dbReference type="PROSITE" id="PS51297"/>
    </source>
</evidence>
<dbReference type="InterPro" id="IPR036879">
    <property type="entry name" value="TF_MADSbox_sf"/>
</dbReference>